<accession>A0A392QYR3</accession>
<protein>
    <submittedName>
        <fullName evidence="1">GRF1-interacting factor 3-like</fullName>
    </submittedName>
</protein>
<feature type="non-terminal residue" evidence="1">
    <location>
        <position position="1"/>
    </location>
</feature>
<dbReference type="AlphaFoldDB" id="A0A392QYR3"/>
<evidence type="ECO:0000313" key="1">
    <source>
        <dbReference type="EMBL" id="MCI28405.1"/>
    </source>
</evidence>
<name>A0A392QYR3_9FABA</name>
<evidence type="ECO:0000313" key="2">
    <source>
        <dbReference type="Proteomes" id="UP000265520"/>
    </source>
</evidence>
<sequence length="67" mass="7762">HQAQLQKNLMYLAAIPDAQPQTPALPPQCNALNSCRWLRTLRCKKDPICNIPRLQQWLNNKEKVNLI</sequence>
<reference evidence="1 2" key="1">
    <citation type="journal article" date="2018" name="Front. Plant Sci.">
        <title>Red Clover (Trifolium pratense) and Zigzag Clover (T. medium) - A Picture of Genomic Similarities and Differences.</title>
        <authorList>
            <person name="Dluhosova J."/>
            <person name="Istvanek J."/>
            <person name="Nedelnik J."/>
            <person name="Repkova J."/>
        </authorList>
    </citation>
    <scope>NUCLEOTIDE SEQUENCE [LARGE SCALE GENOMIC DNA]</scope>
    <source>
        <strain evidence="2">cv. 10/8</strain>
        <tissue evidence="1">Leaf</tissue>
    </source>
</reference>
<dbReference type="EMBL" id="LXQA010165477">
    <property type="protein sequence ID" value="MCI28405.1"/>
    <property type="molecule type" value="Genomic_DNA"/>
</dbReference>
<organism evidence="1 2">
    <name type="scientific">Trifolium medium</name>
    <dbReference type="NCBI Taxonomy" id="97028"/>
    <lineage>
        <taxon>Eukaryota</taxon>
        <taxon>Viridiplantae</taxon>
        <taxon>Streptophyta</taxon>
        <taxon>Embryophyta</taxon>
        <taxon>Tracheophyta</taxon>
        <taxon>Spermatophyta</taxon>
        <taxon>Magnoliopsida</taxon>
        <taxon>eudicotyledons</taxon>
        <taxon>Gunneridae</taxon>
        <taxon>Pentapetalae</taxon>
        <taxon>rosids</taxon>
        <taxon>fabids</taxon>
        <taxon>Fabales</taxon>
        <taxon>Fabaceae</taxon>
        <taxon>Papilionoideae</taxon>
        <taxon>50 kb inversion clade</taxon>
        <taxon>NPAAA clade</taxon>
        <taxon>Hologalegina</taxon>
        <taxon>IRL clade</taxon>
        <taxon>Trifolieae</taxon>
        <taxon>Trifolium</taxon>
    </lineage>
</organism>
<comment type="caution">
    <text evidence="1">The sequence shown here is derived from an EMBL/GenBank/DDBJ whole genome shotgun (WGS) entry which is preliminary data.</text>
</comment>
<proteinExistence type="predicted"/>
<keyword evidence="2" id="KW-1185">Reference proteome</keyword>
<dbReference type="Proteomes" id="UP000265520">
    <property type="component" value="Unassembled WGS sequence"/>
</dbReference>